<dbReference type="InterPro" id="IPR001709">
    <property type="entry name" value="Flavoprot_Pyr_Nucl_cyt_Rdtase"/>
</dbReference>
<sequence length="520" mass="56963">MSNDVAISFEDGVTKIIKVNPYETVMEAAFKARINLPSDCRDGACGTCKSFCTSGEFDPGDFIDDAMTEEELEAGYVLTCQATPESDMVIDVPTTSDIAKTSASEFETEIVDLEFHADSTVSFTLSVDKRDDLAYLPGQYMNLQVPGTDQARSYSFSSGPKVEKTSFMVRNTPGGAMSTFLTERAAIGDKLTMTGPFGTFFLRPPKRRMLLLAGGTGLAPILSILEKIADDGTDQPIHLVYGVTNDSDLVGLDILDEYAKKISTLTYSYCVSSPESTAEQKGYVTQFLDDEHLAGGDVDIYLCGPPPMVDAVSKWLGDEGITPANFYYERFAPKGSTDDDESGAPMSTESIKESGDKVSAGEAVSSIETGRLSFTHQDSMAHLEARTGLELAVTELLMGRLTDKQLEQFRRLAENVSTKLKGDEILDAEEFGKLNEEFHEYLFILSDNPAFLESFRRLQVQSQIVEALKNGGWIAPEVDKEHFELVDAFENNDIDAARRVLRAHSEHARATMSSVVPHAS</sequence>
<feature type="domain" description="FAD-binding FR-type" evidence="10">
    <location>
        <begin position="103"/>
        <end position="203"/>
    </location>
</feature>
<dbReference type="NCBIfam" id="NF040810">
    <property type="entry name" value="BenC"/>
    <property type="match status" value="1"/>
</dbReference>
<dbReference type="SUPFAM" id="SSF63380">
    <property type="entry name" value="Riboflavin synthase domain-like"/>
    <property type="match status" value="1"/>
</dbReference>
<keyword evidence="2" id="KW-0479">Metal-binding</keyword>
<dbReference type="SMART" id="SM00895">
    <property type="entry name" value="FCD"/>
    <property type="match status" value="1"/>
</dbReference>
<keyword evidence="2" id="KW-0001">2Fe-2S</keyword>
<dbReference type="PANTHER" id="PTHR47354:SF5">
    <property type="entry name" value="PROTEIN RFBI"/>
    <property type="match status" value="1"/>
</dbReference>
<dbReference type="Pfam" id="PF07729">
    <property type="entry name" value="FCD"/>
    <property type="match status" value="1"/>
</dbReference>
<dbReference type="InterPro" id="IPR006058">
    <property type="entry name" value="2Fe2S_fd_BS"/>
</dbReference>
<evidence type="ECO:0000259" key="10">
    <source>
        <dbReference type="PROSITE" id="PS51384"/>
    </source>
</evidence>
<gene>
    <name evidence="11" type="ORF">CXR27_01935</name>
</gene>
<evidence type="ECO:0000256" key="1">
    <source>
        <dbReference type="ARBA" id="ARBA00001974"/>
    </source>
</evidence>
<dbReference type="SUPFAM" id="SSF54292">
    <property type="entry name" value="2Fe-2S ferredoxin-like"/>
    <property type="match status" value="1"/>
</dbReference>
<evidence type="ECO:0000259" key="9">
    <source>
        <dbReference type="PROSITE" id="PS51379"/>
    </source>
</evidence>
<reference evidence="11 12" key="2">
    <citation type="submission" date="2019-01" db="EMBL/GenBank/DDBJ databases">
        <title>Comparative genomic analysis of Brevibacterium aurantiacum sheds light on its evolution and its adaptation to smear-ripened cheeses.</title>
        <authorList>
            <person name="Moineau S."/>
        </authorList>
    </citation>
    <scope>NUCLEOTIDE SEQUENCE [LARGE SCALE GENOMIC DNA]</scope>
    <source>
        <strain evidence="11 12">SMQ-1420</strain>
    </source>
</reference>
<dbReference type="AlphaFoldDB" id="A0A3Q9NV70"/>
<dbReference type="CDD" id="cd06209">
    <property type="entry name" value="BenDO_FAD_NAD"/>
    <property type="match status" value="1"/>
</dbReference>
<evidence type="ECO:0000256" key="3">
    <source>
        <dbReference type="ARBA" id="ARBA00023014"/>
    </source>
</evidence>
<evidence type="ECO:0000256" key="6">
    <source>
        <dbReference type="ARBA" id="ARBA00023163"/>
    </source>
</evidence>
<dbReference type="InterPro" id="IPR011711">
    <property type="entry name" value="GntR_C"/>
</dbReference>
<keyword evidence="11" id="KW-0223">Dioxygenase</keyword>
<keyword evidence="4" id="KW-0805">Transcription regulation</keyword>
<reference evidence="11 12" key="1">
    <citation type="submission" date="2017-12" db="EMBL/GenBank/DDBJ databases">
        <authorList>
            <person name="Levesque S."/>
        </authorList>
    </citation>
    <scope>NUCLEOTIDE SEQUENCE [LARGE SCALE GENOMIC DNA]</scope>
    <source>
        <strain evidence="11 12">SMQ-1420</strain>
    </source>
</reference>
<dbReference type="InterPro" id="IPR012675">
    <property type="entry name" value="Beta-grasp_dom_sf"/>
</dbReference>
<evidence type="ECO:0000259" key="8">
    <source>
        <dbReference type="PROSITE" id="PS51085"/>
    </source>
</evidence>
<dbReference type="PROSITE" id="PS51384">
    <property type="entry name" value="FAD_FR"/>
    <property type="match status" value="1"/>
</dbReference>
<dbReference type="Pfam" id="PF00111">
    <property type="entry name" value="Fer2"/>
    <property type="match status" value="1"/>
</dbReference>
<dbReference type="GO" id="GO:0051537">
    <property type="term" value="F:2 iron, 2 sulfur cluster binding"/>
    <property type="evidence" value="ECO:0007669"/>
    <property type="project" value="UniProtKB-KW"/>
</dbReference>
<dbReference type="PROSITE" id="PS51085">
    <property type="entry name" value="2FE2S_FER_2"/>
    <property type="match status" value="1"/>
</dbReference>
<dbReference type="InterPro" id="IPR047683">
    <property type="entry name" value="BenC-like_FAD_NAD-bd"/>
</dbReference>
<dbReference type="PRINTS" id="PR00410">
    <property type="entry name" value="PHEHYDRXLASE"/>
</dbReference>
<evidence type="ECO:0000313" key="12">
    <source>
        <dbReference type="Proteomes" id="UP000282731"/>
    </source>
</evidence>
<keyword evidence="2" id="KW-0408">Iron</keyword>
<dbReference type="Gene3D" id="3.10.20.30">
    <property type="match status" value="1"/>
</dbReference>
<feature type="domain" description="4Fe-4S ferredoxin-type" evidence="9">
    <location>
        <begin position="30"/>
        <end position="62"/>
    </location>
</feature>
<keyword evidence="5" id="KW-0238">DNA-binding</keyword>
<dbReference type="Pfam" id="PF00175">
    <property type="entry name" value="NAD_binding_1"/>
    <property type="match status" value="1"/>
</dbReference>
<feature type="domain" description="2Fe-2S ferredoxin-type" evidence="8">
    <location>
        <begin position="3"/>
        <end position="96"/>
    </location>
</feature>
<dbReference type="Gene3D" id="1.20.120.530">
    <property type="entry name" value="GntR ligand-binding domain-like"/>
    <property type="match status" value="1"/>
</dbReference>
<organism evidence="11 12">
    <name type="scientific">Brevibacterium aurantiacum</name>
    <dbReference type="NCBI Taxonomy" id="273384"/>
    <lineage>
        <taxon>Bacteria</taxon>
        <taxon>Bacillati</taxon>
        <taxon>Actinomycetota</taxon>
        <taxon>Actinomycetes</taxon>
        <taxon>Micrococcales</taxon>
        <taxon>Brevibacteriaceae</taxon>
        <taxon>Brevibacterium</taxon>
    </lineage>
</organism>
<dbReference type="GO" id="GO:0051213">
    <property type="term" value="F:dioxygenase activity"/>
    <property type="evidence" value="ECO:0007669"/>
    <property type="project" value="UniProtKB-KW"/>
</dbReference>
<evidence type="ECO:0000313" key="11">
    <source>
        <dbReference type="EMBL" id="AZT95907.1"/>
    </source>
</evidence>
<dbReference type="InterPro" id="IPR039261">
    <property type="entry name" value="FNR_nucleotide-bd"/>
</dbReference>
<accession>A0A3Q9NV70</accession>
<dbReference type="InterPro" id="IPR050415">
    <property type="entry name" value="MRET"/>
</dbReference>
<dbReference type="RefSeq" id="WP_127361831.1">
    <property type="nucleotide sequence ID" value="NZ_CP025334.1"/>
</dbReference>
<dbReference type="InterPro" id="IPR017896">
    <property type="entry name" value="4Fe4S_Fe-S-bd"/>
</dbReference>
<dbReference type="InterPro" id="IPR017927">
    <property type="entry name" value="FAD-bd_FR_type"/>
</dbReference>
<dbReference type="InterPro" id="IPR008333">
    <property type="entry name" value="Cbr1-like_FAD-bd_dom"/>
</dbReference>
<keyword evidence="3" id="KW-0411">Iron-sulfur</keyword>
<protein>
    <submittedName>
        <fullName evidence="11">Benzene 1,2-dioxygenase</fullName>
    </submittedName>
</protein>
<keyword evidence="11" id="KW-0560">Oxidoreductase</keyword>
<keyword evidence="6" id="KW-0804">Transcription</keyword>
<dbReference type="InterPro" id="IPR036010">
    <property type="entry name" value="2Fe-2S_ferredoxin-like_sf"/>
</dbReference>
<dbReference type="Gene3D" id="3.40.50.80">
    <property type="entry name" value="Nucleotide-binding domain of ferredoxin-NADP reductase (FNR) module"/>
    <property type="match status" value="1"/>
</dbReference>
<comment type="cofactor">
    <cofactor evidence="1">
        <name>FAD</name>
        <dbReference type="ChEBI" id="CHEBI:57692"/>
    </cofactor>
</comment>
<proteinExistence type="predicted"/>
<dbReference type="SUPFAM" id="SSF52343">
    <property type="entry name" value="Ferredoxin reductase-like, C-terminal NADP-linked domain"/>
    <property type="match status" value="1"/>
</dbReference>
<evidence type="ECO:0000256" key="4">
    <source>
        <dbReference type="ARBA" id="ARBA00023015"/>
    </source>
</evidence>
<dbReference type="PROSITE" id="PS51379">
    <property type="entry name" value="4FE4S_FER_2"/>
    <property type="match status" value="1"/>
</dbReference>
<dbReference type="PRINTS" id="PR00371">
    <property type="entry name" value="FPNCR"/>
</dbReference>
<evidence type="ECO:0000256" key="2">
    <source>
        <dbReference type="ARBA" id="ARBA00022714"/>
    </source>
</evidence>
<dbReference type="SUPFAM" id="SSF48008">
    <property type="entry name" value="GntR ligand-binding domain-like"/>
    <property type="match status" value="1"/>
</dbReference>
<dbReference type="InterPro" id="IPR017938">
    <property type="entry name" value="Riboflavin_synthase-like_b-brl"/>
</dbReference>
<dbReference type="GO" id="GO:0003677">
    <property type="term" value="F:DNA binding"/>
    <property type="evidence" value="ECO:0007669"/>
    <property type="project" value="UniProtKB-KW"/>
</dbReference>
<feature type="region of interest" description="Disordered" evidence="7">
    <location>
        <begin position="333"/>
        <end position="362"/>
    </location>
</feature>
<dbReference type="InterPro" id="IPR001041">
    <property type="entry name" value="2Fe-2S_ferredoxin-type"/>
</dbReference>
<dbReference type="PANTHER" id="PTHR47354">
    <property type="entry name" value="NADH OXIDOREDUCTASE HCR"/>
    <property type="match status" value="1"/>
</dbReference>
<dbReference type="PROSITE" id="PS00197">
    <property type="entry name" value="2FE2S_FER_1"/>
    <property type="match status" value="1"/>
</dbReference>
<dbReference type="InterPro" id="IPR001433">
    <property type="entry name" value="OxRdtase_FAD/NAD-bd"/>
</dbReference>
<dbReference type="Gene3D" id="2.40.30.10">
    <property type="entry name" value="Translation factors"/>
    <property type="match status" value="1"/>
</dbReference>
<dbReference type="Proteomes" id="UP000282731">
    <property type="component" value="Chromosome"/>
</dbReference>
<evidence type="ECO:0000256" key="5">
    <source>
        <dbReference type="ARBA" id="ARBA00023125"/>
    </source>
</evidence>
<dbReference type="InterPro" id="IPR008920">
    <property type="entry name" value="TF_FadR/GntR_C"/>
</dbReference>
<name>A0A3Q9NV70_BREAU</name>
<dbReference type="Pfam" id="PF00970">
    <property type="entry name" value="FAD_binding_6"/>
    <property type="match status" value="1"/>
</dbReference>
<dbReference type="EMBL" id="CP025334">
    <property type="protein sequence ID" value="AZT95907.1"/>
    <property type="molecule type" value="Genomic_DNA"/>
</dbReference>
<evidence type="ECO:0000256" key="7">
    <source>
        <dbReference type="SAM" id="MobiDB-lite"/>
    </source>
</evidence>
<dbReference type="CDD" id="cd00207">
    <property type="entry name" value="fer2"/>
    <property type="match status" value="1"/>
</dbReference>